<dbReference type="Proteomes" id="UP001620514">
    <property type="component" value="Unassembled WGS sequence"/>
</dbReference>
<comment type="caution">
    <text evidence="2">The sequence shown here is derived from an EMBL/GenBank/DDBJ whole genome shotgun (WGS) entry which is preliminary data.</text>
</comment>
<sequence>MNKRMHPKSCVLSGRFHLCEESIHNLRFGLMAFPSRAMQASLVRISRRGLPADGKLLRAHHKGVQCERSIGRNGGAINKEILRRGRWDQRLPRVRMPDPQRMCGRSGPGVDSGYFMTPGDRRRVSESAAAWRSVCAAAHAAILHKPVLPRKTHQPQAGFLGDGNSQRRRRGDGDEHGHTDPR</sequence>
<evidence type="ECO:0000256" key="1">
    <source>
        <dbReference type="SAM" id="MobiDB-lite"/>
    </source>
</evidence>
<gene>
    <name evidence="2" type="ORF">ABH943_000204</name>
</gene>
<feature type="compositionally biased region" description="Basic and acidic residues" evidence="1">
    <location>
        <begin position="171"/>
        <end position="182"/>
    </location>
</feature>
<feature type="region of interest" description="Disordered" evidence="1">
    <location>
        <begin position="146"/>
        <end position="182"/>
    </location>
</feature>
<dbReference type="EMBL" id="JBIYDN010000001">
    <property type="protein sequence ID" value="MFK4440204.1"/>
    <property type="molecule type" value="Genomic_DNA"/>
</dbReference>
<accession>A0ABW8MA28</accession>
<organism evidence="2 3">
    <name type="scientific">Caballeronia udeis</name>
    <dbReference type="NCBI Taxonomy" id="1232866"/>
    <lineage>
        <taxon>Bacteria</taxon>
        <taxon>Pseudomonadati</taxon>
        <taxon>Pseudomonadota</taxon>
        <taxon>Betaproteobacteria</taxon>
        <taxon>Burkholderiales</taxon>
        <taxon>Burkholderiaceae</taxon>
        <taxon>Caballeronia</taxon>
    </lineage>
</organism>
<evidence type="ECO:0000313" key="3">
    <source>
        <dbReference type="Proteomes" id="UP001620514"/>
    </source>
</evidence>
<keyword evidence="3" id="KW-1185">Reference proteome</keyword>
<name>A0ABW8MA28_9BURK</name>
<protein>
    <submittedName>
        <fullName evidence="2">Uncharacterized protein</fullName>
    </submittedName>
</protein>
<reference evidence="2 3" key="1">
    <citation type="submission" date="2024-11" db="EMBL/GenBank/DDBJ databases">
        <title>Using genomics to understand microbial adaptation to soil warming.</title>
        <authorList>
            <person name="Deangelis K.M. PhD."/>
        </authorList>
    </citation>
    <scope>NUCLEOTIDE SEQUENCE [LARGE SCALE GENOMIC DNA]</scope>
    <source>
        <strain evidence="2 3">GAS97</strain>
    </source>
</reference>
<evidence type="ECO:0000313" key="2">
    <source>
        <dbReference type="EMBL" id="MFK4440204.1"/>
    </source>
</evidence>
<proteinExistence type="predicted"/>